<organism evidence="1 2">
    <name type="scientific">Vespula maculifrons</name>
    <name type="common">Eastern yellow jacket</name>
    <name type="synonym">Wasp</name>
    <dbReference type="NCBI Taxonomy" id="7453"/>
    <lineage>
        <taxon>Eukaryota</taxon>
        <taxon>Metazoa</taxon>
        <taxon>Ecdysozoa</taxon>
        <taxon>Arthropoda</taxon>
        <taxon>Hexapoda</taxon>
        <taxon>Insecta</taxon>
        <taxon>Pterygota</taxon>
        <taxon>Neoptera</taxon>
        <taxon>Endopterygota</taxon>
        <taxon>Hymenoptera</taxon>
        <taxon>Apocrita</taxon>
        <taxon>Aculeata</taxon>
        <taxon>Vespoidea</taxon>
        <taxon>Vespidae</taxon>
        <taxon>Vespinae</taxon>
        <taxon>Vespula</taxon>
    </lineage>
</organism>
<name>A0ABD2BZ97_VESMC</name>
<sequence>MYSNTKRFLPLVERVQCVKASRRYPPNAKSRADVSEKFYDCSTVSYIVYSTLVYDVLSRWFRQVVRYNYRSGVFPSRL</sequence>
<dbReference type="EMBL" id="JAYRBN010000063">
    <property type="protein sequence ID" value="KAL2738107.1"/>
    <property type="molecule type" value="Genomic_DNA"/>
</dbReference>
<accession>A0ABD2BZ97</accession>
<dbReference type="AlphaFoldDB" id="A0ABD2BZ97"/>
<evidence type="ECO:0000313" key="1">
    <source>
        <dbReference type="EMBL" id="KAL2738107.1"/>
    </source>
</evidence>
<protein>
    <submittedName>
        <fullName evidence="1">Uncharacterized protein</fullName>
    </submittedName>
</protein>
<comment type="caution">
    <text evidence="1">The sequence shown here is derived from an EMBL/GenBank/DDBJ whole genome shotgun (WGS) entry which is preliminary data.</text>
</comment>
<dbReference type="Proteomes" id="UP001607303">
    <property type="component" value="Unassembled WGS sequence"/>
</dbReference>
<keyword evidence="2" id="KW-1185">Reference proteome</keyword>
<evidence type="ECO:0000313" key="2">
    <source>
        <dbReference type="Proteomes" id="UP001607303"/>
    </source>
</evidence>
<gene>
    <name evidence="1" type="ORF">V1477_011466</name>
</gene>
<proteinExistence type="predicted"/>
<reference evidence="1 2" key="1">
    <citation type="journal article" date="2024" name="Ann. Entomol. Soc. Am.">
        <title>Genomic analyses of the southern and eastern yellowjacket wasps (Hymenoptera: Vespidae) reveal evolutionary signatures of social life.</title>
        <authorList>
            <person name="Catto M.A."/>
            <person name="Caine P.B."/>
            <person name="Orr S.E."/>
            <person name="Hunt B.G."/>
            <person name="Goodisman M.A.D."/>
        </authorList>
    </citation>
    <scope>NUCLEOTIDE SEQUENCE [LARGE SCALE GENOMIC DNA]</scope>
    <source>
        <strain evidence="1">232</strain>
        <tissue evidence="1">Head and thorax</tissue>
    </source>
</reference>